<proteinExistence type="predicted"/>
<dbReference type="Proteomes" id="UP000199017">
    <property type="component" value="Unassembled WGS sequence"/>
</dbReference>
<sequence>MALHHSFITNVSQEIWEMKEILPVLFDNPLKRAAILEDIQIVCIGIAKTLEKQIGLLGELGIDLAIGEEGKIGIIEVNGRSQKEFYHQVKGKDCENIELIYRHPLEYAYALAKS</sequence>
<evidence type="ECO:0000313" key="2">
    <source>
        <dbReference type="Proteomes" id="UP000199017"/>
    </source>
</evidence>
<reference evidence="1 2" key="1">
    <citation type="submission" date="2016-10" db="EMBL/GenBank/DDBJ databases">
        <authorList>
            <person name="de Groot N.N."/>
        </authorList>
    </citation>
    <scope>NUCLEOTIDE SEQUENCE [LARGE SCALE GENOMIC DNA]</scope>
    <source>
        <strain evidence="2">P4B,CCM 7963,CECT 7998,DSM 25260,IBRC-M 10614,KCTC 13821</strain>
    </source>
</reference>
<accession>A0A1G8D0E8</accession>
<dbReference type="EMBL" id="FNDU01000001">
    <property type="protein sequence ID" value="SDH51132.1"/>
    <property type="molecule type" value="Genomic_DNA"/>
</dbReference>
<organism evidence="1 2">
    <name type="scientific">Alteribacillus bidgolensis</name>
    <dbReference type="NCBI Taxonomy" id="930129"/>
    <lineage>
        <taxon>Bacteria</taxon>
        <taxon>Bacillati</taxon>
        <taxon>Bacillota</taxon>
        <taxon>Bacilli</taxon>
        <taxon>Bacillales</taxon>
        <taxon>Bacillaceae</taxon>
        <taxon>Alteribacillus</taxon>
    </lineage>
</organism>
<dbReference type="SUPFAM" id="SSF56059">
    <property type="entry name" value="Glutathione synthetase ATP-binding domain-like"/>
    <property type="match status" value="1"/>
</dbReference>
<name>A0A1G8D0E8_9BACI</name>
<evidence type="ECO:0008006" key="3">
    <source>
        <dbReference type="Google" id="ProtNLM"/>
    </source>
</evidence>
<gene>
    <name evidence="1" type="ORF">SAMN05216352_101507</name>
</gene>
<dbReference type="AlphaFoldDB" id="A0A1G8D0E8"/>
<dbReference type="Pfam" id="PF14398">
    <property type="entry name" value="ATPgrasp_YheCD"/>
    <property type="match status" value="1"/>
</dbReference>
<evidence type="ECO:0000313" key="1">
    <source>
        <dbReference type="EMBL" id="SDH51132.1"/>
    </source>
</evidence>
<keyword evidence="2" id="KW-1185">Reference proteome</keyword>
<dbReference type="InterPro" id="IPR026838">
    <property type="entry name" value="YheC/D"/>
</dbReference>
<protein>
    <recommendedName>
        <fullName evidence="3">YheC/D like ATP-grasp</fullName>
    </recommendedName>
</protein>